<gene>
    <name evidence="1" type="ORF">GCM10009668_15430</name>
</gene>
<proteinExistence type="predicted"/>
<evidence type="ECO:0008006" key="3">
    <source>
        <dbReference type="Google" id="ProtNLM"/>
    </source>
</evidence>
<accession>A0ABP4E939</accession>
<organism evidence="1 2">
    <name type="scientific">Nocardioides dubius</name>
    <dbReference type="NCBI Taxonomy" id="317019"/>
    <lineage>
        <taxon>Bacteria</taxon>
        <taxon>Bacillati</taxon>
        <taxon>Actinomycetota</taxon>
        <taxon>Actinomycetes</taxon>
        <taxon>Propionibacteriales</taxon>
        <taxon>Nocardioidaceae</taxon>
        <taxon>Nocardioides</taxon>
    </lineage>
</organism>
<dbReference type="InterPro" id="IPR024524">
    <property type="entry name" value="DUF3800"/>
</dbReference>
<keyword evidence="2" id="KW-1185">Reference proteome</keyword>
<evidence type="ECO:0000313" key="1">
    <source>
        <dbReference type="EMBL" id="GAA1098831.1"/>
    </source>
</evidence>
<protein>
    <recommendedName>
        <fullName evidence="3">DUF3800 domain-containing protein</fullName>
    </recommendedName>
</protein>
<comment type="caution">
    <text evidence="1">The sequence shown here is derived from an EMBL/GenBank/DDBJ whole genome shotgun (WGS) entry which is preliminary data.</text>
</comment>
<dbReference type="Pfam" id="PF12686">
    <property type="entry name" value="DUF3800"/>
    <property type="match status" value="1"/>
</dbReference>
<name>A0ABP4E939_9ACTN</name>
<dbReference type="Proteomes" id="UP001501581">
    <property type="component" value="Unassembled WGS sequence"/>
</dbReference>
<reference evidence="2" key="1">
    <citation type="journal article" date="2019" name="Int. J. Syst. Evol. Microbiol.">
        <title>The Global Catalogue of Microorganisms (GCM) 10K type strain sequencing project: providing services to taxonomists for standard genome sequencing and annotation.</title>
        <authorList>
            <consortium name="The Broad Institute Genomics Platform"/>
            <consortium name="The Broad Institute Genome Sequencing Center for Infectious Disease"/>
            <person name="Wu L."/>
            <person name="Ma J."/>
        </authorList>
    </citation>
    <scope>NUCLEOTIDE SEQUENCE [LARGE SCALE GENOMIC DNA]</scope>
    <source>
        <strain evidence="2">JCM 13008</strain>
    </source>
</reference>
<evidence type="ECO:0000313" key="2">
    <source>
        <dbReference type="Proteomes" id="UP001501581"/>
    </source>
</evidence>
<sequence length="282" mass="31557">MHLCYIDESGDAEALRVSIPNSTPVFVLVGLTVASSNVAELTWDFLQLKKELNPSLHRDSAMLSDLIEFEMKGSTLRKDFHRPTAGRNHRRRAHRVLDKIFALLEKHGCQLVGKIVVKVPDAPKPKTDRAVYSRAIAEMAETFQAQLAAADTPGMMILDARTKVKNVPSVMGITTRRYRTGGSAYPHLVESPVFGHSDTHVPLQIADILASAVLFPIACTEYCGDLGWNVHPHERYREIKDRYGVRLQQLEYRYTSAEGARRGGFQVIDPVGGRPTHLLFRD</sequence>
<dbReference type="EMBL" id="BAAALG010000006">
    <property type="protein sequence ID" value="GAA1098831.1"/>
    <property type="molecule type" value="Genomic_DNA"/>
</dbReference>
<dbReference type="RefSeq" id="WP_343993023.1">
    <property type="nucleotide sequence ID" value="NZ_BAAALG010000006.1"/>
</dbReference>